<dbReference type="SMART" id="SM01321">
    <property type="entry name" value="Y1_Tnp"/>
    <property type="match status" value="1"/>
</dbReference>
<evidence type="ECO:0000313" key="3">
    <source>
        <dbReference type="Proteomes" id="UP000658278"/>
    </source>
</evidence>
<dbReference type="GO" id="GO:0006313">
    <property type="term" value="P:DNA transposition"/>
    <property type="evidence" value="ECO:0007669"/>
    <property type="project" value="InterPro"/>
</dbReference>
<dbReference type="GO" id="GO:0043565">
    <property type="term" value="F:sequence-specific DNA binding"/>
    <property type="evidence" value="ECO:0007669"/>
    <property type="project" value="TreeGrafter"/>
</dbReference>
<dbReference type="PANTHER" id="PTHR36966:SF1">
    <property type="entry name" value="REP-ASSOCIATED TYROSINE TRANSPOSASE"/>
    <property type="match status" value="1"/>
</dbReference>
<reference evidence="2" key="1">
    <citation type="submission" date="2021-01" db="EMBL/GenBank/DDBJ databases">
        <title>Modified the classification status of verrucomicrobia.</title>
        <authorList>
            <person name="Feng X."/>
        </authorList>
    </citation>
    <scope>NUCLEOTIDE SEQUENCE</scope>
    <source>
        <strain evidence="2">KCTC 22201</strain>
    </source>
</reference>
<proteinExistence type="predicted"/>
<dbReference type="InterPro" id="IPR036515">
    <property type="entry name" value="Transposase_17_sf"/>
</dbReference>
<dbReference type="Gene3D" id="3.30.70.1290">
    <property type="entry name" value="Transposase IS200-like"/>
    <property type="match status" value="1"/>
</dbReference>
<sequence>MKRSIDWPHAPPHRLGSNHPYFVTAATHRKQHFFQSYERLDVLQRGLIKLTHEHGWQLSAWAVFSNHYHFIASPPSEQAASLSNIISRLHSRTAAWINRLDEAPGRKVWHNYHDTILSFERSYFARLKYVHHNAVHHGLVVKPEDYPWCSASWFSREAKPSFVRTIESFKTDHLNIQDNFDPLPTDL</sequence>
<evidence type="ECO:0000259" key="1">
    <source>
        <dbReference type="SMART" id="SM01321"/>
    </source>
</evidence>
<dbReference type="SUPFAM" id="SSF143422">
    <property type="entry name" value="Transposase IS200-like"/>
    <property type="match status" value="1"/>
</dbReference>
<dbReference type="InterPro" id="IPR052715">
    <property type="entry name" value="RAYT_transposase"/>
</dbReference>
<dbReference type="AlphaFoldDB" id="A0A934RE84"/>
<name>A0A934RE84_9BACT</name>
<dbReference type="Pfam" id="PF01797">
    <property type="entry name" value="Y1_Tnp"/>
    <property type="match status" value="1"/>
</dbReference>
<feature type="domain" description="Transposase IS200-like" evidence="1">
    <location>
        <begin position="16"/>
        <end position="133"/>
    </location>
</feature>
<dbReference type="NCBIfam" id="NF047646">
    <property type="entry name" value="REP_Tyr_transpos"/>
    <property type="match status" value="1"/>
</dbReference>
<dbReference type="RefSeq" id="WP_200278085.1">
    <property type="nucleotide sequence ID" value="NZ_JAENII010000004.1"/>
</dbReference>
<dbReference type="EMBL" id="JAENII010000004">
    <property type="protein sequence ID" value="MBK1826800.1"/>
    <property type="molecule type" value="Genomic_DNA"/>
</dbReference>
<evidence type="ECO:0000313" key="2">
    <source>
        <dbReference type="EMBL" id="MBK1826800.1"/>
    </source>
</evidence>
<organism evidence="2 3">
    <name type="scientific">Haloferula rosea</name>
    <dbReference type="NCBI Taxonomy" id="490093"/>
    <lineage>
        <taxon>Bacteria</taxon>
        <taxon>Pseudomonadati</taxon>
        <taxon>Verrucomicrobiota</taxon>
        <taxon>Verrucomicrobiia</taxon>
        <taxon>Verrucomicrobiales</taxon>
        <taxon>Verrucomicrobiaceae</taxon>
        <taxon>Haloferula</taxon>
    </lineage>
</organism>
<gene>
    <name evidence="2" type="ORF">JIN81_07205</name>
</gene>
<dbReference type="Proteomes" id="UP000658278">
    <property type="component" value="Unassembled WGS sequence"/>
</dbReference>
<dbReference type="InterPro" id="IPR002686">
    <property type="entry name" value="Transposase_17"/>
</dbReference>
<dbReference type="PANTHER" id="PTHR36966">
    <property type="entry name" value="REP-ASSOCIATED TYROSINE TRANSPOSASE"/>
    <property type="match status" value="1"/>
</dbReference>
<comment type="caution">
    <text evidence="2">The sequence shown here is derived from an EMBL/GenBank/DDBJ whole genome shotgun (WGS) entry which is preliminary data.</text>
</comment>
<keyword evidence="3" id="KW-1185">Reference proteome</keyword>
<dbReference type="GO" id="GO:0004803">
    <property type="term" value="F:transposase activity"/>
    <property type="evidence" value="ECO:0007669"/>
    <property type="project" value="InterPro"/>
</dbReference>
<protein>
    <submittedName>
        <fullName evidence="2">Transposase</fullName>
    </submittedName>
</protein>
<accession>A0A934RE84</accession>